<dbReference type="InterPro" id="IPR006515">
    <property type="entry name" value="PABP_1234"/>
</dbReference>
<evidence type="ECO:0000256" key="9">
    <source>
        <dbReference type="ARBA" id="ARBA00022490"/>
    </source>
</evidence>
<dbReference type="FunFam" id="3.30.70.330:FF:000520">
    <property type="entry name" value="Polyadenylate-binding protein"/>
    <property type="match status" value="1"/>
</dbReference>
<dbReference type="EMBL" id="KE561199">
    <property type="protein sequence ID" value="EPZ31985.1"/>
    <property type="molecule type" value="Genomic_DNA"/>
</dbReference>
<evidence type="ECO:0000256" key="16">
    <source>
        <dbReference type="ARBA" id="ARBA00022884"/>
    </source>
</evidence>
<dbReference type="AlphaFoldDB" id="A0A075ATD6"/>
<comment type="similarity">
    <text evidence="4">Belongs to the polyadenylate-binding protein type-1 family.</text>
</comment>
<dbReference type="InterPro" id="IPR001282">
    <property type="entry name" value="G6P_DH"/>
</dbReference>
<dbReference type="NCBIfam" id="TIGR01628">
    <property type="entry name" value="PABP-1234"/>
    <property type="match status" value="1"/>
</dbReference>
<evidence type="ECO:0000256" key="19">
    <source>
        <dbReference type="ARBA" id="ARBA00023277"/>
    </source>
</evidence>
<keyword evidence="16 20" id="KW-0694">RNA-binding</keyword>
<evidence type="ECO:0000259" key="23">
    <source>
        <dbReference type="PROSITE" id="PS50102"/>
    </source>
</evidence>
<evidence type="ECO:0000256" key="13">
    <source>
        <dbReference type="ARBA" id="ARBA00022816"/>
    </source>
</evidence>
<evidence type="ECO:0000256" key="15">
    <source>
        <dbReference type="ARBA" id="ARBA00022857"/>
    </source>
</evidence>
<dbReference type="CDD" id="cd12378">
    <property type="entry name" value="RRM1_I_PABPs"/>
    <property type="match status" value="1"/>
</dbReference>
<feature type="domain" description="RRM" evidence="23">
    <location>
        <begin position="24"/>
        <end position="102"/>
    </location>
</feature>
<evidence type="ECO:0000256" key="18">
    <source>
        <dbReference type="ARBA" id="ARBA00023242"/>
    </source>
</evidence>
<evidence type="ECO:0000256" key="3">
    <source>
        <dbReference type="ARBA" id="ARBA00004937"/>
    </source>
</evidence>
<dbReference type="Gene3D" id="3.30.70.330">
    <property type="match status" value="4"/>
</dbReference>
<dbReference type="PRINTS" id="PR00079">
    <property type="entry name" value="G6PDHDRGNASE"/>
</dbReference>
<dbReference type="InterPro" id="IPR034364">
    <property type="entry name" value="PABP_RRM1"/>
</dbReference>
<feature type="domain" description="RRM" evidence="23">
    <location>
        <begin position="204"/>
        <end position="282"/>
    </location>
</feature>
<dbReference type="InterPro" id="IPR022675">
    <property type="entry name" value="G6P_DH_C"/>
</dbReference>
<dbReference type="GO" id="GO:0050661">
    <property type="term" value="F:NADP binding"/>
    <property type="evidence" value="ECO:0007669"/>
    <property type="project" value="InterPro"/>
</dbReference>
<dbReference type="CDD" id="cd12379">
    <property type="entry name" value="RRM2_I_PABPs"/>
    <property type="match status" value="1"/>
</dbReference>
<dbReference type="PROSITE" id="PS00069">
    <property type="entry name" value="G6P_DEHYDROGENASE"/>
    <property type="match status" value="1"/>
</dbReference>
<dbReference type="PANTHER" id="PTHR23429">
    <property type="entry name" value="GLUCOSE-6-PHOSPHATE 1-DEHYDROGENASE G6PD"/>
    <property type="match status" value="1"/>
</dbReference>
<dbReference type="Gene3D" id="3.30.360.10">
    <property type="entry name" value="Dihydrodipicolinate Reductase, domain 2"/>
    <property type="match status" value="1"/>
</dbReference>
<feature type="region of interest" description="Disordered" evidence="22">
    <location>
        <begin position="436"/>
        <end position="474"/>
    </location>
</feature>
<dbReference type="InterPro" id="IPR045305">
    <property type="entry name" value="RRM2_I_PABPs"/>
</dbReference>
<dbReference type="InterPro" id="IPR003954">
    <property type="entry name" value="RRM_euk-type"/>
</dbReference>
<sequence length="1052" mass="119516">MTSPLASSVAAVSGTSGVGVSGPSSLYVGELSTDVTESMLYELFATAGGVASIRICRDAITRRSLGYAYVNFHNHGDAERALETLNYTEIKGKPCRVMWSQRDPSMRRTGAGNIFIKNLDSEIDTKSLHDTFSVFGEILSCKVVSDDQGSKGYGFVHFESPEAADAAIAKVNGMLLNGKKVFVGKHVPRKERMSKIDKMKAIFTNIYVKNLPESIESDEKFVEMFSEFGNVTSAYLARDENGKSKGFGFVNFENHEQAQMAVESLNDKEIEGKRIYVGRAQKKSEREYELRKVYEEMKMERINKTQGVNLYVKNLDDSIDDEKLSQEFSVFGQITSVKVMVDEKGNSKGFGFVCFSSPDEASKAVTEMHGRIIGSKPIYVAQAQRKEERRMQLQAQFNQRGIQIQPGMPVYPPNMYFAGGMQPAGFVFPPQMMNRSRLQQQRPQQQPKQYVKPSNRSSNPQQQKSNNPQQKRQMKFTSNVRNINRQENSNDLTLANLAAAPPAEQKKRLGDRLFPLIHAKEPELAPKITGILLEMDIAELLHLLESPEALNLKISEIAPAIREHLAQLLLYFKICMSQFTISHYMFCSHLFLGFSPQHLIFRQSHMVSIVVFGASGDLAKKKTFPALFQLFKFGYIPKNSQIIGFARTFMTLVDFHSHIKQFLKSEDDSSILEFLGICTYISGQYDQDDSFSLLNSKLLFQDRIFYFALPPSIFLDVGVRLKSFCFTNQSRVILEKPFGRDYESAKTLLNQLALVFEEKQMFRIDHYLGKEMVKNLLCLRFANVMFGACWNRNYIDNVQITFKERIGTAGRGGYFNDFGIIRDVMQNHLMQILSIVAMEKPQSLNSQDIRNEKFENVILGQYTTNGKEPGYLDDKTVPNGSVTPTYAAAVLFIQNDRWKGVPFILKCGKAEVRIQFKDVPGNVFKDVSRNELVLRVQPNEAVYLKLMVKKPGLATDCVISELDLSYSNRFKDIRIPDAYESLLLDVLQNDSSNFVRDDELLEAWRIFTPLLNKIENENIKPVPYEFGSRGPHGINEFISKYGFIYSKDYEWK</sequence>
<keyword evidence="15 21" id="KW-0521">NADP</keyword>
<evidence type="ECO:0000256" key="17">
    <source>
        <dbReference type="ARBA" id="ARBA00023002"/>
    </source>
</evidence>
<keyword evidence="27" id="KW-1185">Reference proteome</keyword>
<dbReference type="HOGENOM" id="CLU_290727_0_0_1"/>
<evidence type="ECO:0000256" key="6">
    <source>
        <dbReference type="ARBA" id="ARBA00013019"/>
    </source>
</evidence>
<dbReference type="Proteomes" id="UP000281549">
    <property type="component" value="Unassembled WGS sequence"/>
</dbReference>
<evidence type="ECO:0000256" key="21">
    <source>
        <dbReference type="RuleBase" id="RU362120"/>
    </source>
</evidence>
<dbReference type="PANTHER" id="PTHR23429:SF0">
    <property type="entry name" value="GLUCOSE-6-PHOSPHATE 1-DEHYDROGENASE"/>
    <property type="match status" value="1"/>
</dbReference>
<comment type="similarity">
    <text evidence="5 21">Belongs to the glucose-6-phosphate dehydrogenase family.</text>
</comment>
<dbReference type="STRING" id="988480.A0A075ATD6"/>
<keyword evidence="13" id="KW-0509">mRNA transport</keyword>
<evidence type="ECO:0000256" key="4">
    <source>
        <dbReference type="ARBA" id="ARBA00008557"/>
    </source>
</evidence>
<dbReference type="UniPathway" id="UPA00115">
    <property type="reaction ID" value="UER00408"/>
</dbReference>
<dbReference type="SUPFAM" id="SSF51735">
    <property type="entry name" value="NAD(P)-binding Rossmann-fold domains"/>
    <property type="match status" value="1"/>
</dbReference>
<evidence type="ECO:0000259" key="24">
    <source>
        <dbReference type="PROSITE" id="PS51309"/>
    </source>
</evidence>
<dbReference type="InterPro" id="IPR036291">
    <property type="entry name" value="NAD(P)-bd_dom_sf"/>
</dbReference>
<dbReference type="FunFam" id="3.30.70.330:FF:000003">
    <property type="entry name" value="Polyadenylate-binding protein"/>
    <property type="match status" value="1"/>
</dbReference>
<dbReference type="FunFam" id="3.30.70.330:FF:000091">
    <property type="entry name" value="Polyadenylate-binding protein"/>
    <property type="match status" value="1"/>
</dbReference>
<dbReference type="HAMAP" id="MF_00966">
    <property type="entry name" value="G6PD"/>
    <property type="match status" value="1"/>
</dbReference>
<evidence type="ECO:0000256" key="1">
    <source>
        <dbReference type="ARBA" id="ARBA00004123"/>
    </source>
</evidence>
<evidence type="ECO:0000256" key="12">
    <source>
        <dbReference type="ARBA" id="ARBA00022737"/>
    </source>
</evidence>
<dbReference type="NCBIfam" id="TIGR00871">
    <property type="entry name" value="zwf"/>
    <property type="match status" value="1"/>
</dbReference>
<dbReference type="GO" id="GO:0006397">
    <property type="term" value="P:mRNA processing"/>
    <property type="evidence" value="ECO:0007669"/>
    <property type="project" value="UniProtKB-KW"/>
</dbReference>
<reference evidence="26" key="3">
    <citation type="submission" date="2018-08" db="EMBL/GenBank/DDBJ databases">
        <title>Leveraging single-cell genomics to expand the Fungal Tree of Life.</title>
        <authorList>
            <consortium name="DOE Joint Genome Institute"/>
            <person name="Ahrendt S.R."/>
            <person name="Quandt C.A."/>
            <person name="Ciobanu D."/>
            <person name="Clum A."/>
            <person name="Salamov A."/>
            <person name="Andreopoulos B."/>
            <person name="Cheng J.-F."/>
            <person name="Woyke T."/>
            <person name="Pelin A."/>
            <person name="Henrissat B."/>
            <person name="Reynolds N."/>
            <person name="Benny G.L."/>
            <person name="Smith M.E."/>
            <person name="James T.Y."/>
            <person name="Grigoriev I.V."/>
        </authorList>
    </citation>
    <scope>NUCLEOTIDE SEQUENCE</scope>
    <source>
        <strain evidence="26">CSF55</strain>
    </source>
</reference>
<dbReference type="GO" id="GO:0003723">
    <property type="term" value="F:RNA binding"/>
    <property type="evidence" value="ECO:0007669"/>
    <property type="project" value="UniProtKB-UniRule"/>
</dbReference>
<dbReference type="InterPro" id="IPR012677">
    <property type="entry name" value="Nucleotide-bd_a/b_plait_sf"/>
</dbReference>
<dbReference type="CDD" id="cd12380">
    <property type="entry name" value="RRM3_I_PABPs"/>
    <property type="match status" value="1"/>
</dbReference>
<dbReference type="Proteomes" id="UP000030755">
    <property type="component" value="Unassembled WGS sequence"/>
</dbReference>
<comment type="pathway">
    <text evidence="3 21">Carbohydrate degradation; pentose phosphate pathway; D-ribulose 5-phosphate from D-glucose 6-phosphate (oxidative stage): step 1/3.</text>
</comment>
<keyword evidence="19 21" id="KW-0119">Carbohydrate metabolism</keyword>
<keyword evidence="9" id="KW-0963">Cytoplasm</keyword>
<evidence type="ECO:0000256" key="10">
    <source>
        <dbReference type="ARBA" id="ARBA00022526"/>
    </source>
</evidence>
<evidence type="ECO:0000256" key="11">
    <source>
        <dbReference type="ARBA" id="ARBA00022664"/>
    </source>
</evidence>
<comment type="subcellular location">
    <subcellularLocation>
        <location evidence="2">Cytoplasm</location>
    </subcellularLocation>
    <subcellularLocation>
        <location evidence="1">Nucleus</location>
    </subcellularLocation>
</comment>
<dbReference type="GO" id="GO:0051028">
    <property type="term" value="P:mRNA transport"/>
    <property type="evidence" value="ECO:0007669"/>
    <property type="project" value="UniProtKB-KW"/>
</dbReference>
<dbReference type="EMBL" id="ML004914">
    <property type="protein sequence ID" value="RKP22011.1"/>
    <property type="molecule type" value="Genomic_DNA"/>
</dbReference>
<keyword evidence="8" id="KW-0813">Transport</keyword>
<evidence type="ECO:0000256" key="2">
    <source>
        <dbReference type="ARBA" id="ARBA00004496"/>
    </source>
</evidence>
<dbReference type="InterPro" id="IPR022674">
    <property type="entry name" value="G6P_DH_NAD-bd"/>
</dbReference>
<evidence type="ECO:0000256" key="20">
    <source>
        <dbReference type="PROSITE-ProRule" id="PRU00176"/>
    </source>
</evidence>
<dbReference type="SMART" id="SM00517">
    <property type="entry name" value="PolyA"/>
    <property type="match status" value="1"/>
</dbReference>
<dbReference type="GO" id="GO:0009051">
    <property type="term" value="P:pentose-phosphate shunt, oxidative branch"/>
    <property type="evidence" value="ECO:0007669"/>
    <property type="project" value="TreeGrafter"/>
</dbReference>
<dbReference type="SUPFAM" id="SSF54928">
    <property type="entry name" value="RNA-binding domain, RBD"/>
    <property type="match status" value="2"/>
</dbReference>
<dbReference type="SUPFAM" id="SSF63570">
    <property type="entry name" value="PABC (PABP) domain"/>
    <property type="match status" value="1"/>
</dbReference>
<dbReference type="InterPro" id="IPR019796">
    <property type="entry name" value="G6P_DH_AS"/>
</dbReference>
<evidence type="ECO:0000256" key="14">
    <source>
        <dbReference type="ARBA" id="ARBA00022845"/>
    </source>
</evidence>
<dbReference type="OrthoDB" id="60984at2759"/>
<evidence type="ECO:0000313" key="27">
    <source>
        <dbReference type="Proteomes" id="UP000030755"/>
    </source>
</evidence>
<dbReference type="InterPro" id="IPR036053">
    <property type="entry name" value="PABP-dom"/>
</dbReference>
<dbReference type="GO" id="GO:0005829">
    <property type="term" value="C:cytosol"/>
    <property type="evidence" value="ECO:0007669"/>
    <property type="project" value="TreeGrafter"/>
</dbReference>
<dbReference type="FunFam" id="3.30.70.330:FF:000648">
    <property type="entry name" value="Polyadenylate-binding protein"/>
    <property type="match status" value="1"/>
</dbReference>
<dbReference type="InterPro" id="IPR002004">
    <property type="entry name" value="PABP_HYD_C"/>
</dbReference>
<comment type="function">
    <text evidence="21">Catalyzes the rate-limiting step of the oxidative pentose-phosphate pathway, which represents a route for the dissimilation of carbohydrates besides glycolysis.</text>
</comment>
<dbReference type="Gene3D" id="1.10.1900.10">
    <property type="entry name" value="c-terminal domain of poly(a) binding protein"/>
    <property type="match status" value="1"/>
</dbReference>
<dbReference type="GO" id="GO:0006006">
    <property type="term" value="P:glucose metabolic process"/>
    <property type="evidence" value="ECO:0007669"/>
    <property type="project" value="UniProtKB-KW"/>
</dbReference>
<keyword evidence="17 21" id="KW-0560">Oxidoreductase</keyword>
<keyword evidence="12" id="KW-0677">Repeat</keyword>
<feature type="domain" description="RRM" evidence="23">
    <location>
        <begin position="112"/>
        <end position="188"/>
    </location>
</feature>
<evidence type="ECO:0000256" key="7">
    <source>
        <dbReference type="ARBA" id="ARBA00020444"/>
    </source>
</evidence>
<dbReference type="PROSITE" id="PS51309">
    <property type="entry name" value="PABC"/>
    <property type="match status" value="1"/>
</dbReference>
<gene>
    <name evidence="25" type="ORF">O9G_004176</name>
    <name evidence="26" type="ORF">ROZALSC1DRAFT_26596</name>
</gene>
<evidence type="ECO:0000313" key="25">
    <source>
        <dbReference type="EMBL" id="EPZ31985.1"/>
    </source>
</evidence>
<keyword evidence="18" id="KW-0539">Nucleus</keyword>
<dbReference type="InterPro" id="IPR035979">
    <property type="entry name" value="RBD_domain_sf"/>
</dbReference>
<dbReference type="SMART" id="SM00360">
    <property type="entry name" value="RRM"/>
    <property type="match status" value="4"/>
</dbReference>
<proteinExistence type="inferred from homology"/>
<accession>A0A075ATD6</accession>
<dbReference type="CDD" id="cd12381">
    <property type="entry name" value="RRM4_I_PABPs"/>
    <property type="match status" value="1"/>
</dbReference>
<keyword evidence="11" id="KW-0507">mRNA processing</keyword>
<dbReference type="Pfam" id="PF00479">
    <property type="entry name" value="G6PD_N"/>
    <property type="match status" value="1"/>
</dbReference>
<dbReference type="GO" id="GO:0004345">
    <property type="term" value="F:glucose-6-phosphate dehydrogenase activity"/>
    <property type="evidence" value="ECO:0007669"/>
    <property type="project" value="UniProtKB-EC"/>
</dbReference>
<dbReference type="SUPFAM" id="SSF55347">
    <property type="entry name" value="Glyceraldehyde-3-phosphate dehydrogenase-like, C-terminal domain"/>
    <property type="match status" value="1"/>
</dbReference>
<dbReference type="GO" id="GO:0005634">
    <property type="term" value="C:nucleus"/>
    <property type="evidence" value="ECO:0007669"/>
    <property type="project" value="UniProtKB-SubCell"/>
</dbReference>
<evidence type="ECO:0000256" key="5">
    <source>
        <dbReference type="ARBA" id="ARBA00009975"/>
    </source>
</evidence>
<dbReference type="Gene3D" id="3.40.50.720">
    <property type="entry name" value="NAD(P)-binding Rossmann-like Domain"/>
    <property type="match status" value="1"/>
</dbReference>
<keyword evidence="10 21" id="KW-0313">Glucose metabolism</keyword>
<dbReference type="InterPro" id="IPR000504">
    <property type="entry name" value="RRM_dom"/>
</dbReference>
<evidence type="ECO:0000256" key="8">
    <source>
        <dbReference type="ARBA" id="ARBA00022448"/>
    </source>
</evidence>
<dbReference type="SMART" id="SM00361">
    <property type="entry name" value="RRM_1"/>
    <property type="match status" value="4"/>
</dbReference>
<protein>
    <recommendedName>
        <fullName evidence="7 21">Glucose-6-phosphate 1-dehydrogenase</fullName>
        <ecNumber evidence="6 21">1.1.1.49</ecNumber>
    </recommendedName>
</protein>
<organism evidence="25 27">
    <name type="scientific">Rozella allomycis (strain CSF55)</name>
    <dbReference type="NCBI Taxonomy" id="988480"/>
    <lineage>
        <taxon>Eukaryota</taxon>
        <taxon>Fungi</taxon>
        <taxon>Fungi incertae sedis</taxon>
        <taxon>Cryptomycota</taxon>
        <taxon>Cryptomycota incertae sedis</taxon>
        <taxon>Rozella</taxon>
    </lineage>
</organism>
<evidence type="ECO:0000313" key="28">
    <source>
        <dbReference type="Proteomes" id="UP000281549"/>
    </source>
</evidence>
<dbReference type="Pfam" id="PF02781">
    <property type="entry name" value="G6PD_C"/>
    <property type="match status" value="1"/>
</dbReference>
<feature type="domain" description="PABC" evidence="24">
    <location>
        <begin position="489"/>
        <end position="566"/>
    </location>
</feature>
<feature type="compositionally biased region" description="Low complexity" evidence="22">
    <location>
        <begin position="439"/>
        <end position="471"/>
    </location>
</feature>
<dbReference type="Pfam" id="PF00076">
    <property type="entry name" value="RRM_1"/>
    <property type="match status" value="4"/>
</dbReference>
<reference evidence="28" key="2">
    <citation type="journal article" date="2018" name="Nat. Microbiol.">
        <title>Leveraging single-cell genomics to expand the fungal tree of life.</title>
        <authorList>
            <person name="Ahrendt S.R."/>
            <person name="Quandt C.A."/>
            <person name="Ciobanu D."/>
            <person name="Clum A."/>
            <person name="Salamov A."/>
            <person name="Andreopoulos B."/>
            <person name="Cheng J.F."/>
            <person name="Woyke T."/>
            <person name="Pelin A."/>
            <person name="Henrissat B."/>
            <person name="Reynolds N.K."/>
            <person name="Benny G.L."/>
            <person name="Smith M.E."/>
            <person name="James T.Y."/>
            <person name="Grigoriev I.V."/>
        </authorList>
    </citation>
    <scope>NUCLEOTIDE SEQUENCE [LARGE SCALE GENOMIC DNA]</scope>
    <source>
        <strain evidence="28">CSF55</strain>
    </source>
</reference>
<reference evidence="25 27" key="1">
    <citation type="journal article" date="2013" name="Curr. Biol.">
        <title>Shared signatures of parasitism and phylogenomics unite Cryptomycota and microsporidia.</title>
        <authorList>
            <person name="James T.Y."/>
            <person name="Pelin A."/>
            <person name="Bonen L."/>
            <person name="Ahrendt S."/>
            <person name="Sain D."/>
            <person name="Corradi N."/>
            <person name="Stajich J.E."/>
        </authorList>
    </citation>
    <scope>NUCLEOTIDE SEQUENCE [LARGE SCALE GENOMIC DNA]</scope>
    <source>
        <strain evidence="25">CSF55</strain>
        <strain evidence="25">CSF55</strain>
    </source>
</reference>
<feature type="domain" description="RRM" evidence="23">
    <location>
        <begin position="308"/>
        <end position="385"/>
    </location>
</feature>
<dbReference type="PROSITE" id="PS50102">
    <property type="entry name" value="RRM"/>
    <property type="match status" value="4"/>
</dbReference>
<evidence type="ECO:0000313" key="26">
    <source>
        <dbReference type="EMBL" id="RKP22011.1"/>
    </source>
</evidence>
<name>A0A075ATD6_ROZAC</name>
<dbReference type="Pfam" id="PF00658">
    <property type="entry name" value="MLLE"/>
    <property type="match status" value="1"/>
</dbReference>
<evidence type="ECO:0000256" key="22">
    <source>
        <dbReference type="SAM" id="MobiDB-lite"/>
    </source>
</evidence>
<dbReference type="GO" id="GO:0006417">
    <property type="term" value="P:regulation of translation"/>
    <property type="evidence" value="ECO:0007669"/>
    <property type="project" value="UniProtKB-KW"/>
</dbReference>
<dbReference type="EC" id="1.1.1.49" evidence="6 21"/>
<keyword evidence="14" id="KW-0810">Translation regulation</keyword>
<comment type="catalytic activity">
    <reaction evidence="21">
        <text>D-glucose 6-phosphate + NADP(+) = 6-phospho-D-glucono-1,5-lactone + NADPH + H(+)</text>
        <dbReference type="Rhea" id="RHEA:15841"/>
        <dbReference type="ChEBI" id="CHEBI:15378"/>
        <dbReference type="ChEBI" id="CHEBI:57783"/>
        <dbReference type="ChEBI" id="CHEBI:57955"/>
        <dbReference type="ChEBI" id="CHEBI:58349"/>
        <dbReference type="ChEBI" id="CHEBI:61548"/>
        <dbReference type="EC" id="1.1.1.49"/>
    </reaction>
</comment>